<dbReference type="InterPro" id="IPR002083">
    <property type="entry name" value="MATH/TRAF_dom"/>
</dbReference>
<dbReference type="CDD" id="cd00121">
    <property type="entry name" value="MATH"/>
    <property type="match status" value="1"/>
</dbReference>
<dbReference type="PROSITE" id="PS50097">
    <property type="entry name" value="BTB"/>
    <property type="match status" value="1"/>
</dbReference>
<dbReference type="SUPFAM" id="SSF49599">
    <property type="entry name" value="TRAF domain-like"/>
    <property type="match status" value="1"/>
</dbReference>
<gene>
    <name evidence="6" type="ORF">HU200_064230</name>
</gene>
<feature type="domain" description="BTB" evidence="4">
    <location>
        <begin position="188"/>
        <end position="254"/>
    </location>
</feature>
<proteinExistence type="inferred from homology"/>
<dbReference type="GO" id="GO:0016567">
    <property type="term" value="P:protein ubiquitination"/>
    <property type="evidence" value="ECO:0007669"/>
    <property type="project" value="InterPro"/>
</dbReference>
<dbReference type="Gene3D" id="2.60.210.10">
    <property type="entry name" value="Apoptosis, Tumor Necrosis Factor Receptor Associated Protein 2, Chain A"/>
    <property type="match status" value="1"/>
</dbReference>
<evidence type="ECO:0000313" key="7">
    <source>
        <dbReference type="Proteomes" id="UP000636709"/>
    </source>
</evidence>
<dbReference type="EMBL" id="JACEFO010002753">
    <property type="protein sequence ID" value="KAF8649689.1"/>
    <property type="molecule type" value="Genomic_DNA"/>
</dbReference>
<evidence type="ECO:0000259" key="4">
    <source>
        <dbReference type="PROSITE" id="PS50097"/>
    </source>
</evidence>
<accession>A0A835DYX7</accession>
<dbReference type="PANTHER" id="PTHR26379:SF388">
    <property type="entry name" value="OS04G0625700 PROTEIN"/>
    <property type="match status" value="1"/>
</dbReference>
<evidence type="ECO:0000259" key="5">
    <source>
        <dbReference type="PROSITE" id="PS50144"/>
    </source>
</evidence>
<dbReference type="InterPro" id="IPR008974">
    <property type="entry name" value="TRAF-like"/>
</dbReference>
<sequence length="370" mass="40333">MSLHRRATARDGATRRRPKHDFEVSGYSRLKALGVGQFVSSATFTAGGRDWAVRAYRNMRTASAYVSLAGIPVPATTPATAAMPKAKYTLSLVGRDGRPSRLWRARSPIRTYGWPQPTSWGINDLWYPKPLLRLSGCLAGDRLKIRCELTVFVFTAPSTTKGATTPALAPPPELHGHLERALGDGRGADVTFHVAGTAFRAHRVMLAARSPVFDAELFGPMAKKDDVVEIADVEPAIFEMLLHFVYTDTLPPAIFDGDSTAAAAQHLLVAADRYGMERLKIMCAEKLCRSIDVSTVTTTLALADQHHCQELKEACLAFMSSPKVLRVVVASDEFKHLMASCPQLVSDNRRLFGSASAGTDILAKNVAIYH</sequence>
<evidence type="ECO:0000256" key="1">
    <source>
        <dbReference type="ARBA" id="ARBA00004906"/>
    </source>
</evidence>
<organism evidence="6 7">
    <name type="scientific">Digitaria exilis</name>
    <dbReference type="NCBI Taxonomy" id="1010633"/>
    <lineage>
        <taxon>Eukaryota</taxon>
        <taxon>Viridiplantae</taxon>
        <taxon>Streptophyta</taxon>
        <taxon>Embryophyta</taxon>
        <taxon>Tracheophyta</taxon>
        <taxon>Spermatophyta</taxon>
        <taxon>Magnoliopsida</taxon>
        <taxon>Liliopsida</taxon>
        <taxon>Poales</taxon>
        <taxon>Poaceae</taxon>
        <taxon>PACMAD clade</taxon>
        <taxon>Panicoideae</taxon>
        <taxon>Panicodae</taxon>
        <taxon>Paniceae</taxon>
        <taxon>Anthephorinae</taxon>
        <taxon>Digitaria</taxon>
    </lineage>
</organism>
<evidence type="ECO:0008006" key="8">
    <source>
        <dbReference type="Google" id="ProtNLM"/>
    </source>
</evidence>
<dbReference type="SMART" id="SM00225">
    <property type="entry name" value="BTB"/>
    <property type="match status" value="1"/>
</dbReference>
<feature type="region of interest" description="Disordered" evidence="3">
    <location>
        <begin position="1"/>
        <end position="20"/>
    </location>
</feature>
<dbReference type="PROSITE" id="PS50144">
    <property type="entry name" value="MATH"/>
    <property type="match status" value="1"/>
</dbReference>
<name>A0A835DYX7_9POAL</name>
<comment type="caution">
    <text evidence="6">The sequence shown here is derived from an EMBL/GenBank/DDBJ whole genome shotgun (WGS) entry which is preliminary data.</text>
</comment>
<evidence type="ECO:0000256" key="3">
    <source>
        <dbReference type="SAM" id="MobiDB-lite"/>
    </source>
</evidence>
<protein>
    <recommendedName>
        <fullName evidence="8">BTB domain-containing protein</fullName>
    </recommendedName>
</protein>
<dbReference type="OrthoDB" id="10249567at2759"/>
<evidence type="ECO:0000313" key="6">
    <source>
        <dbReference type="EMBL" id="KAF8649689.1"/>
    </source>
</evidence>
<evidence type="ECO:0000256" key="2">
    <source>
        <dbReference type="ARBA" id="ARBA00010846"/>
    </source>
</evidence>
<dbReference type="Proteomes" id="UP000636709">
    <property type="component" value="Unassembled WGS sequence"/>
</dbReference>
<dbReference type="InterPro" id="IPR045005">
    <property type="entry name" value="BPM1-6"/>
</dbReference>
<keyword evidence="7" id="KW-1185">Reference proteome</keyword>
<dbReference type="Gene3D" id="1.25.40.420">
    <property type="match status" value="1"/>
</dbReference>
<dbReference type="InterPro" id="IPR000210">
    <property type="entry name" value="BTB/POZ_dom"/>
</dbReference>
<comment type="similarity">
    <text evidence="2">Belongs to the Tdpoz family.</text>
</comment>
<dbReference type="InterPro" id="IPR056423">
    <property type="entry name" value="BACK_BPM_SPOP"/>
</dbReference>
<dbReference type="Pfam" id="PF24570">
    <property type="entry name" value="BACK_BPM_SPOP"/>
    <property type="match status" value="1"/>
</dbReference>
<feature type="domain" description="MATH" evidence="5">
    <location>
        <begin position="17"/>
        <end position="149"/>
    </location>
</feature>
<dbReference type="SUPFAM" id="SSF54695">
    <property type="entry name" value="POZ domain"/>
    <property type="match status" value="1"/>
</dbReference>
<dbReference type="Pfam" id="PF00651">
    <property type="entry name" value="BTB"/>
    <property type="match status" value="1"/>
</dbReference>
<comment type="pathway">
    <text evidence="1">Protein modification; protein ubiquitination.</text>
</comment>
<dbReference type="Pfam" id="PF22486">
    <property type="entry name" value="MATH_2"/>
    <property type="match status" value="1"/>
</dbReference>
<dbReference type="AlphaFoldDB" id="A0A835DYX7"/>
<dbReference type="Gene3D" id="3.30.710.10">
    <property type="entry name" value="Potassium Channel Kv1.1, Chain A"/>
    <property type="match status" value="1"/>
</dbReference>
<dbReference type="InterPro" id="IPR011333">
    <property type="entry name" value="SKP1/BTB/POZ_sf"/>
</dbReference>
<reference evidence="6" key="1">
    <citation type="submission" date="2020-07" db="EMBL/GenBank/DDBJ databases">
        <title>Genome sequence and genetic diversity analysis of an under-domesticated orphan crop, white fonio (Digitaria exilis).</title>
        <authorList>
            <person name="Bennetzen J.L."/>
            <person name="Chen S."/>
            <person name="Ma X."/>
            <person name="Wang X."/>
            <person name="Yssel A.E.J."/>
            <person name="Chaluvadi S.R."/>
            <person name="Johnson M."/>
            <person name="Gangashetty P."/>
            <person name="Hamidou F."/>
            <person name="Sanogo M.D."/>
            <person name="Zwaenepoel A."/>
            <person name="Wallace J."/>
            <person name="Van De Peer Y."/>
            <person name="Van Deynze A."/>
        </authorList>
    </citation>
    <scope>NUCLEOTIDE SEQUENCE</scope>
    <source>
        <tissue evidence="6">Leaves</tissue>
    </source>
</reference>
<dbReference type="PANTHER" id="PTHR26379">
    <property type="entry name" value="BTB/POZ AND MATH DOMAIN-CONTAINING PROTEIN 1"/>
    <property type="match status" value="1"/>
</dbReference>